<evidence type="ECO:0000259" key="1">
    <source>
        <dbReference type="Pfam" id="PF03848"/>
    </source>
</evidence>
<dbReference type="Proteomes" id="UP000001726">
    <property type="component" value="Chromosome"/>
</dbReference>
<feature type="domain" description="Tellurite resistance methyltransferase TehB-like" evidence="1">
    <location>
        <begin position="11"/>
        <end position="193"/>
    </location>
</feature>
<dbReference type="STRING" id="465817.ETA_10490"/>
<dbReference type="HOGENOM" id="CLU_056435_2_0_6"/>
<dbReference type="InterPro" id="IPR029063">
    <property type="entry name" value="SAM-dependent_MTases_sf"/>
</dbReference>
<dbReference type="NCBIfam" id="NF008405">
    <property type="entry name" value="PRK11207.1"/>
    <property type="match status" value="1"/>
</dbReference>
<reference evidence="2 3" key="1">
    <citation type="journal article" date="2008" name="Environ. Microbiol.">
        <title>The genome of Erwinia tasmaniensis strain Et1/99, a non-pathogenic bacterium in the genus Erwinia.</title>
        <authorList>
            <person name="Kube M."/>
            <person name="Migdoll A.M."/>
            <person name="Mueller I."/>
            <person name="Kuhl H."/>
            <person name="Beck A."/>
            <person name="Reinhardt R."/>
            <person name="Geider K."/>
        </authorList>
    </citation>
    <scope>NUCLEOTIDE SEQUENCE [LARGE SCALE GENOMIC DNA]</scope>
    <source>
        <strain evidence="3">DSM 17950 / CFBP 7177 / CIP 109463 / NCPPB 4357 / Et1/99</strain>
    </source>
</reference>
<dbReference type="InterPro" id="IPR004537">
    <property type="entry name" value="Tellurite-R_MeTrfase_TehB"/>
</dbReference>
<dbReference type="NCBIfam" id="TIGR00477">
    <property type="entry name" value="tehB"/>
    <property type="match status" value="1"/>
</dbReference>
<proteinExistence type="predicted"/>
<dbReference type="RefSeq" id="WP_012440795.1">
    <property type="nucleotide sequence ID" value="NC_010694.1"/>
</dbReference>
<name>B2VE65_ERWT9</name>
<dbReference type="GO" id="GO:0008757">
    <property type="term" value="F:S-adenosylmethionine-dependent methyltransferase activity"/>
    <property type="evidence" value="ECO:0007669"/>
    <property type="project" value="InterPro"/>
</dbReference>
<dbReference type="Gene3D" id="3.40.50.150">
    <property type="entry name" value="Vaccinia Virus protein VP39"/>
    <property type="match status" value="1"/>
</dbReference>
<dbReference type="KEGG" id="eta:ETA_10490"/>
<keyword evidence="3" id="KW-1185">Reference proteome</keyword>
<dbReference type="AlphaFoldDB" id="B2VE65"/>
<evidence type="ECO:0000313" key="3">
    <source>
        <dbReference type="Proteomes" id="UP000001726"/>
    </source>
</evidence>
<dbReference type="Pfam" id="PF03848">
    <property type="entry name" value="TehB"/>
    <property type="match status" value="1"/>
</dbReference>
<gene>
    <name evidence="2" type="primary">tehB</name>
    <name evidence="2" type="ordered locus">ETA_10490</name>
</gene>
<dbReference type="GO" id="GO:0005737">
    <property type="term" value="C:cytoplasm"/>
    <property type="evidence" value="ECO:0007669"/>
    <property type="project" value="InterPro"/>
</dbReference>
<protein>
    <submittedName>
        <fullName evidence="2">Protein involved in tellurite resistance</fullName>
    </submittedName>
</protein>
<dbReference type="SUPFAM" id="SSF53335">
    <property type="entry name" value="S-adenosyl-L-methionine-dependent methyltransferases"/>
    <property type="match status" value="1"/>
</dbReference>
<accession>B2VE65</accession>
<organism evidence="2 3">
    <name type="scientific">Erwinia tasmaniensis (strain DSM 17950 / CFBP 7177 / CIP 109463 / NCPPB 4357 / Et1/99)</name>
    <dbReference type="NCBI Taxonomy" id="465817"/>
    <lineage>
        <taxon>Bacteria</taxon>
        <taxon>Pseudomonadati</taxon>
        <taxon>Pseudomonadota</taxon>
        <taxon>Gammaproteobacteria</taxon>
        <taxon>Enterobacterales</taxon>
        <taxon>Erwiniaceae</taxon>
        <taxon>Erwinia</taxon>
    </lineage>
</organism>
<sequence>MTALAAYDLCTKYSLGTPHSELTEALPHIEGTRALDIGCAGGCNSLWLNAQGFDVTAWDNNAARLARLNTIVTAENISGVHSALHDLNGLRFNGAYDLVLSTDVMMFLQPTTVPQLIADMQASTVRDGYNLIVSAMDSRDYPCHESFSFTFRSGELSHYYRKWHIVKYNENVGQRHCTDKNGQPVPLRFATLLARKASVKA</sequence>
<dbReference type="InterPro" id="IPR015985">
    <property type="entry name" value="TehB-like_dom"/>
</dbReference>
<dbReference type="GO" id="GO:0046690">
    <property type="term" value="P:response to tellurium ion"/>
    <property type="evidence" value="ECO:0007669"/>
    <property type="project" value="InterPro"/>
</dbReference>
<dbReference type="eggNOG" id="COG0500">
    <property type="taxonomic scope" value="Bacteria"/>
</dbReference>
<dbReference type="CDD" id="cd02440">
    <property type="entry name" value="AdoMet_MTases"/>
    <property type="match status" value="1"/>
</dbReference>
<evidence type="ECO:0000313" key="2">
    <source>
        <dbReference type="EMBL" id="CAO96095.1"/>
    </source>
</evidence>
<dbReference type="EMBL" id="CU468135">
    <property type="protein sequence ID" value="CAO96095.1"/>
    <property type="molecule type" value="Genomic_DNA"/>
</dbReference>